<evidence type="ECO:0000313" key="1">
    <source>
        <dbReference type="EMBL" id="BDY29782.1"/>
    </source>
</evidence>
<proteinExistence type="predicted"/>
<evidence type="ECO:0008006" key="3">
    <source>
        <dbReference type="Google" id="ProtNLM"/>
    </source>
</evidence>
<reference evidence="1" key="1">
    <citation type="submission" date="2023-03" db="EMBL/GenBank/DDBJ databases">
        <title>Draft genome sequence of a Mycolicibacterium mageritense strain H4_3_1 isolated from a hybrid biological-inorganic system reactor.</title>
        <authorList>
            <person name="Feng X."/>
            <person name="Kazama D."/>
            <person name="Sato K."/>
            <person name="Kobayashi H."/>
        </authorList>
    </citation>
    <scope>NUCLEOTIDE SEQUENCE</scope>
    <source>
        <strain evidence="1">H4_3_1</strain>
    </source>
</reference>
<organism evidence="1 2">
    <name type="scientific">Mycolicibacterium mageritense</name>
    <name type="common">Mycobacterium mageritense</name>
    <dbReference type="NCBI Taxonomy" id="53462"/>
    <lineage>
        <taxon>Bacteria</taxon>
        <taxon>Bacillati</taxon>
        <taxon>Actinomycetota</taxon>
        <taxon>Actinomycetes</taxon>
        <taxon>Mycobacteriales</taxon>
        <taxon>Mycobacteriaceae</taxon>
        <taxon>Mycolicibacterium</taxon>
    </lineage>
</organism>
<dbReference type="Proteomes" id="UP001241092">
    <property type="component" value="Chromosome"/>
</dbReference>
<evidence type="ECO:0000313" key="2">
    <source>
        <dbReference type="Proteomes" id="UP001241092"/>
    </source>
</evidence>
<dbReference type="EMBL" id="AP027452">
    <property type="protein sequence ID" value="BDY29782.1"/>
    <property type="molecule type" value="Genomic_DNA"/>
</dbReference>
<gene>
    <name evidence="1" type="ORF">hbim_03722</name>
</gene>
<dbReference type="AlphaFoldDB" id="A0AAI8TWG0"/>
<name>A0AAI8TWG0_MYCME</name>
<protein>
    <recommendedName>
        <fullName evidence="3">HNH nuclease domain-containing protein</fullName>
    </recommendedName>
</protein>
<accession>A0AAI8TWG0</accession>
<sequence>MSEHFITLTITISDRPGGTTSGGTMGVKKKPATVLTDDLKAISELCELVNGCWVPTVSGRVPCRVHGDDRPVGDLPTVAPHRWVWTVAQGFTRDPGPLVHVRRECSTARCCNPKHLFATTSDGVRLSKAEFKDHMKELGTIPTPSERLNSGVAVAEKTGQGVAVVRQSLDDVMAHCRVSKSGCWIPNAASQYACRMDDDTSTPDELPRMGLHRWSWLVANAHSPTELPSTHVHVRRTCSTRKCCNPQHLYAASPDGHALTVNEIRQVKDCASTSLRKSPSKLGGHPSASIQSDNDAYLRSVLMF</sequence>